<dbReference type="RefSeq" id="WP_040374512.1">
    <property type="nucleotide sequence ID" value="NZ_CP068053.1"/>
</dbReference>
<evidence type="ECO:0000313" key="2">
    <source>
        <dbReference type="EMBL" id="QQS99141.1"/>
    </source>
</evidence>
<dbReference type="AlphaFoldDB" id="A0A974RZ41"/>
<proteinExistence type="predicted"/>
<protein>
    <submittedName>
        <fullName evidence="2">Uncharacterized protein</fullName>
    </submittedName>
</protein>
<name>A0A974RZ41_PERPY</name>
<organism evidence="2 3">
    <name type="scientific">Peribacillus psychrosaccharolyticus</name>
    <name type="common">Bacillus psychrosaccharolyticus</name>
    <dbReference type="NCBI Taxonomy" id="1407"/>
    <lineage>
        <taxon>Bacteria</taxon>
        <taxon>Bacillati</taxon>
        <taxon>Bacillota</taxon>
        <taxon>Bacilli</taxon>
        <taxon>Bacillales</taxon>
        <taxon>Bacillaceae</taxon>
        <taxon>Peribacillus</taxon>
    </lineage>
</organism>
<evidence type="ECO:0000256" key="1">
    <source>
        <dbReference type="SAM" id="MobiDB-lite"/>
    </source>
</evidence>
<feature type="compositionally biased region" description="Basic and acidic residues" evidence="1">
    <location>
        <begin position="10"/>
        <end position="30"/>
    </location>
</feature>
<accession>A0A974RZ41</accession>
<reference evidence="2 3" key="1">
    <citation type="submission" date="2021-01" db="EMBL/GenBank/DDBJ databases">
        <title>FDA dAtabase for Regulatory Grade micrObial Sequences (FDA-ARGOS): Supporting development and validation of Infectious Disease Dx tests.</title>
        <authorList>
            <person name="Nelson B."/>
            <person name="Plummer A."/>
            <person name="Tallon L."/>
            <person name="Sadzewicz L."/>
            <person name="Zhao X."/>
            <person name="Boylan J."/>
            <person name="Ott S."/>
            <person name="Bowen H."/>
            <person name="Vavikolanu K."/>
            <person name="Mehta A."/>
            <person name="Aluvathingal J."/>
            <person name="Nadendla S."/>
            <person name="Myers T."/>
            <person name="Yan Y."/>
            <person name="Sichtig H."/>
        </authorList>
    </citation>
    <scope>NUCLEOTIDE SEQUENCE [LARGE SCALE GENOMIC DNA]</scope>
    <source>
        <strain evidence="2 3">FDAARGOS_1161</strain>
    </source>
</reference>
<dbReference type="Proteomes" id="UP000595254">
    <property type="component" value="Chromosome"/>
</dbReference>
<keyword evidence="3" id="KW-1185">Reference proteome</keyword>
<feature type="region of interest" description="Disordered" evidence="1">
    <location>
        <begin position="1"/>
        <end position="41"/>
    </location>
</feature>
<evidence type="ECO:0000313" key="3">
    <source>
        <dbReference type="Proteomes" id="UP000595254"/>
    </source>
</evidence>
<sequence length="66" mass="7542">MSHQKKKSSKPNEKEKDTLFLKAKPEKFNEPNRQNGSSGPVIAKLKHVRERYTKKAAHILRAAVIC</sequence>
<dbReference type="EMBL" id="CP068053">
    <property type="protein sequence ID" value="QQS99141.1"/>
    <property type="molecule type" value="Genomic_DNA"/>
</dbReference>
<gene>
    <name evidence="2" type="ORF">I6J18_16030</name>
</gene>
<dbReference type="KEGG" id="ppsr:I6J18_16030"/>